<keyword evidence="13" id="KW-1185">Reference proteome</keyword>
<dbReference type="PROSITE" id="PS50119">
    <property type="entry name" value="ZF_BBOX"/>
    <property type="match status" value="2"/>
</dbReference>
<evidence type="ECO:0000256" key="6">
    <source>
        <dbReference type="ARBA" id="ARBA00023015"/>
    </source>
</evidence>
<name>A0A200RCE6_MACCD</name>
<keyword evidence="5" id="KW-0862">Zinc</keyword>
<dbReference type="EMBL" id="MVGT01000132">
    <property type="protein sequence ID" value="OVA20392.1"/>
    <property type="molecule type" value="Genomic_DNA"/>
</dbReference>
<dbReference type="Gene3D" id="3.30.160.60">
    <property type="entry name" value="Classic Zinc Finger"/>
    <property type="match status" value="1"/>
</dbReference>
<keyword evidence="6" id="KW-0805">Transcription regulation</keyword>
<feature type="domain" description="B box-type" evidence="11">
    <location>
        <begin position="55"/>
        <end position="102"/>
    </location>
</feature>
<dbReference type="GO" id="GO:0000976">
    <property type="term" value="F:transcription cis-regulatory region binding"/>
    <property type="evidence" value="ECO:0007669"/>
    <property type="project" value="UniProtKB-ARBA"/>
</dbReference>
<dbReference type="Proteomes" id="UP000195402">
    <property type="component" value="Unassembled WGS sequence"/>
</dbReference>
<dbReference type="SMART" id="SM00336">
    <property type="entry name" value="BBOX"/>
    <property type="match status" value="2"/>
</dbReference>
<dbReference type="CDD" id="cd19821">
    <property type="entry name" value="Bbox1_BBX-like"/>
    <property type="match status" value="2"/>
</dbReference>
<feature type="compositionally biased region" description="Polar residues" evidence="10">
    <location>
        <begin position="160"/>
        <end position="171"/>
    </location>
</feature>
<evidence type="ECO:0000256" key="10">
    <source>
        <dbReference type="SAM" id="MobiDB-lite"/>
    </source>
</evidence>
<comment type="subcellular location">
    <subcellularLocation>
        <location evidence="1">Nucleus</location>
    </subcellularLocation>
</comment>
<evidence type="ECO:0000256" key="9">
    <source>
        <dbReference type="PROSITE-ProRule" id="PRU00024"/>
    </source>
</evidence>
<dbReference type="STRING" id="56857.A0A200RCE6"/>
<dbReference type="OrthoDB" id="153872at2759"/>
<dbReference type="AlphaFoldDB" id="A0A200RCE6"/>
<evidence type="ECO:0000256" key="1">
    <source>
        <dbReference type="ARBA" id="ARBA00004123"/>
    </source>
</evidence>
<organism evidence="12 13">
    <name type="scientific">Macleaya cordata</name>
    <name type="common">Five-seeded plume-poppy</name>
    <name type="synonym">Bocconia cordata</name>
    <dbReference type="NCBI Taxonomy" id="56857"/>
    <lineage>
        <taxon>Eukaryota</taxon>
        <taxon>Viridiplantae</taxon>
        <taxon>Streptophyta</taxon>
        <taxon>Embryophyta</taxon>
        <taxon>Tracheophyta</taxon>
        <taxon>Spermatophyta</taxon>
        <taxon>Magnoliopsida</taxon>
        <taxon>Ranunculales</taxon>
        <taxon>Papaveraceae</taxon>
        <taxon>Papaveroideae</taxon>
        <taxon>Macleaya</taxon>
    </lineage>
</organism>
<feature type="domain" description="B box-type" evidence="11">
    <location>
        <begin position="1"/>
        <end position="47"/>
    </location>
</feature>
<dbReference type="GO" id="GO:0008270">
    <property type="term" value="F:zinc ion binding"/>
    <property type="evidence" value="ECO:0007669"/>
    <property type="project" value="UniProtKB-KW"/>
</dbReference>
<dbReference type="InterPro" id="IPR051979">
    <property type="entry name" value="B-box_zinc_finger"/>
</dbReference>
<keyword evidence="4 9" id="KW-0863">Zinc-finger</keyword>
<dbReference type="PANTHER" id="PTHR31832">
    <property type="entry name" value="B-BOX ZINC FINGER PROTEIN 22"/>
    <property type="match status" value="1"/>
</dbReference>
<reference evidence="12 13" key="1">
    <citation type="journal article" date="2017" name="Mol. Plant">
        <title>The Genome of Medicinal Plant Macleaya cordata Provides New Insights into Benzylisoquinoline Alkaloids Metabolism.</title>
        <authorList>
            <person name="Liu X."/>
            <person name="Liu Y."/>
            <person name="Huang P."/>
            <person name="Ma Y."/>
            <person name="Qing Z."/>
            <person name="Tang Q."/>
            <person name="Cao H."/>
            <person name="Cheng P."/>
            <person name="Zheng Y."/>
            <person name="Yuan Z."/>
            <person name="Zhou Y."/>
            <person name="Liu J."/>
            <person name="Tang Z."/>
            <person name="Zhuo Y."/>
            <person name="Zhang Y."/>
            <person name="Yu L."/>
            <person name="Huang J."/>
            <person name="Yang P."/>
            <person name="Peng Q."/>
            <person name="Zhang J."/>
            <person name="Jiang W."/>
            <person name="Zhang Z."/>
            <person name="Lin K."/>
            <person name="Ro D.K."/>
            <person name="Chen X."/>
            <person name="Xiong X."/>
            <person name="Shang Y."/>
            <person name="Huang S."/>
            <person name="Zeng J."/>
        </authorList>
    </citation>
    <scope>NUCLEOTIDE SEQUENCE [LARGE SCALE GENOMIC DNA]</scope>
    <source>
        <strain evidence="13">cv. BLH2017</strain>
        <tissue evidence="12">Root</tissue>
    </source>
</reference>
<keyword evidence="2" id="KW-0479">Metal-binding</keyword>
<evidence type="ECO:0000256" key="4">
    <source>
        <dbReference type="ARBA" id="ARBA00022771"/>
    </source>
</evidence>
<dbReference type="GO" id="GO:0005634">
    <property type="term" value="C:nucleus"/>
    <property type="evidence" value="ECO:0007669"/>
    <property type="project" value="UniProtKB-SubCell"/>
</dbReference>
<evidence type="ECO:0000256" key="5">
    <source>
        <dbReference type="ARBA" id="ARBA00022833"/>
    </source>
</evidence>
<dbReference type="InterPro" id="IPR000315">
    <property type="entry name" value="Znf_B-box"/>
</dbReference>
<comment type="caution">
    <text evidence="12">The sequence shown here is derived from an EMBL/GenBank/DDBJ whole genome shotgun (WGS) entry which is preliminary data.</text>
</comment>
<dbReference type="GO" id="GO:0009640">
    <property type="term" value="P:photomorphogenesis"/>
    <property type="evidence" value="ECO:0007669"/>
    <property type="project" value="TreeGrafter"/>
</dbReference>
<keyword evidence="3" id="KW-0677">Repeat</keyword>
<dbReference type="SUPFAM" id="SSF57845">
    <property type="entry name" value="B-box zinc-binding domain"/>
    <property type="match status" value="1"/>
</dbReference>
<evidence type="ECO:0000313" key="13">
    <source>
        <dbReference type="Proteomes" id="UP000195402"/>
    </source>
</evidence>
<dbReference type="InParanoid" id="A0A200RCE6"/>
<dbReference type="InterPro" id="IPR049808">
    <property type="entry name" value="CONSTANS-like_Bbox1"/>
</dbReference>
<dbReference type="FunCoup" id="A0A200RCE6">
    <property type="interactions" value="354"/>
</dbReference>
<keyword evidence="8" id="KW-0539">Nucleus</keyword>
<feature type="region of interest" description="Disordered" evidence="10">
    <location>
        <begin position="290"/>
        <end position="325"/>
    </location>
</feature>
<dbReference type="PANTHER" id="PTHR31832:SF52">
    <property type="entry name" value="B-BOX ZINC FINGER PROTEIN 21"/>
    <property type="match status" value="1"/>
</dbReference>
<evidence type="ECO:0000313" key="12">
    <source>
        <dbReference type="EMBL" id="OVA20392.1"/>
    </source>
</evidence>
<keyword evidence="7" id="KW-0804">Transcription</keyword>
<feature type="region of interest" description="Disordered" evidence="10">
    <location>
        <begin position="118"/>
        <end position="171"/>
    </location>
</feature>
<sequence>MKIQCDVCNRDEASVFCSADEAALCDGCDRRVHHANKLASKHKRFSLLHPSSSPSDAPRCDICQEKRAFLFCREDRAILCRDCDLSIHTANELTKKHNRFLLTGVKLSSTSAIFSSPNTTSTTTTITSSSDSKTTMTVTTKTRPSNVSPVPGLHYPPPSIQTNTTSSSTPSKICDPFDQTITTSVGGSTSSISEYLMETLPGWQVEDLLLLDSSSSSPTTITTHGHHNGLCKNEDLLPFLDADFHLDQTSNLGCFVSEAPIRAPYNPPPPIDNRKNNGLMFKEQVNMMSNPIKSSSKGINKRRSDHGFTVPQISPPSNKRSRPLW</sequence>
<gene>
    <name evidence="12" type="ORF">BVC80_1195g32</name>
</gene>
<dbReference type="GO" id="GO:0006355">
    <property type="term" value="P:regulation of DNA-templated transcription"/>
    <property type="evidence" value="ECO:0007669"/>
    <property type="project" value="TreeGrafter"/>
</dbReference>
<evidence type="ECO:0000259" key="11">
    <source>
        <dbReference type="PROSITE" id="PS50119"/>
    </source>
</evidence>
<accession>A0A200RCE6</accession>
<protein>
    <submittedName>
        <fullName evidence="12">Zinc finger protein</fullName>
    </submittedName>
</protein>
<evidence type="ECO:0000256" key="3">
    <source>
        <dbReference type="ARBA" id="ARBA00022737"/>
    </source>
</evidence>
<evidence type="ECO:0000256" key="7">
    <source>
        <dbReference type="ARBA" id="ARBA00023163"/>
    </source>
</evidence>
<evidence type="ECO:0000256" key="2">
    <source>
        <dbReference type="ARBA" id="ARBA00022723"/>
    </source>
</evidence>
<dbReference type="OMA" id="ALCHGCD"/>
<feature type="compositionally biased region" description="Low complexity" evidence="10">
    <location>
        <begin position="118"/>
        <end position="142"/>
    </location>
</feature>
<dbReference type="Pfam" id="PF00643">
    <property type="entry name" value="zf-B_box"/>
    <property type="match status" value="2"/>
</dbReference>
<dbReference type="FunFam" id="3.30.160.60:FF:000856">
    <property type="entry name" value="B-box zinc finger protein 21"/>
    <property type="match status" value="1"/>
</dbReference>
<evidence type="ECO:0000256" key="8">
    <source>
        <dbReference type="ARBA" id="ARBA00023242"/>
    </source>
</evidence>
<proteinExistence type="predicted"/>